<evidence type="ECO:0000256" key="2">
    <source>
        <dbReference type="ARBA" id="ARBA00023004"/>
    </source>
</evidence>
<dbReference type="PANTHER" id="PTHR20883">
    <property type="entry name" value="PHYTANOYL-COA DIOXYGENASE DOMAIN CONTAINING 1"/>
    <property type="match status" value="1"/>
</dbReference>
<keyword evidence="1" id="KW-0479">Metal-binding</keyword>
<keyword evidence="2" id="KW-0408">Iron</keyword>
<proteinExistence type="predicted"/>
<evidence type="ECO:0000256" key="1">
    <source>
        <dbReference type="ARBA" id="ARBA00022723"/>
    </source>
</evidence>
<organism evidence="3 4">
    <name type="scientific">Burkholderia aenigmatica</name>
    <dbReference type="NCBI Taxonomy" id="2015348"/>
    <lineage>
        <taxon>Bacteria</taxon>
        <taxon>Pseudomonadati</taxon>
        <taxon>Pseudomonadota</taxon>
        <taxon>Betaproteobacteria</taxon>
        <taxon>Burkholderiales</taxon>
        <taxon>Burkholderiaceae</taxon>
        <taxon>Burkholderia</taxon>
        <taxon>Burkholderia cepacia complex</taxon>
    </lineage>
</organism>
<dbReference type="Pfam" id="PF05721">
    <property type="entry name" value="PhyH"/>
    <property type="match status" value="1"/>
</dbReference>
<dbReference type="RefSeq" id="WP_089454147.1">
    <property type="nucleotide sequence ID" value="NZ_NKFA01000032.1"/>
</dbReference>
<accession>A0A228HTR7</accession>
<reference evidence="3 4" key="2">
    <citation type="submission" date="2017-08" db="EMBL/GenBank/DDBJ databases">
        <title>WGS of novel Burkholderia cepaca complex species.</title>
        <authorList>
            <person name="Lipuma J."/>
            <person name="Spilker T."/>
        </authorList>
    </citation>
    <scope>NUCLEOTIDE SEQUENCE [LARGE SCALE GENOMIC DNA]</scope>
    <source>
        <strain evidence="3 4">AU17325</strain>
    </source>
</reference>
<dbReference type="EMBL" id="NKFA01000032">
    <property type="protein sequence ID" value="OXI33527.1"/>
    <property type="molecule type" value="Genomic_DNA"/>
</dbReference>
<reference evidence="4" key="1">
    <citation type="submission" date="2017-06" db="EMBL/GenBank/DDBJ databases">
        <authorList>
            <person name="LiPuma J."/>
            <person name="Spilker T."/>
        </authorList>
    </citation>
    <scope>NUCLEOTIDE SEQUENCE [LARGE SCALE GENOMIC DNA]</scope>
    <source>
        <strain evidence="4">AU17325</strain>
    </source>
</reference>
<keyword evidence="3" id="KW-0223">Dioxygenase</keyword>
<comment type="caution">
    <text evidence="3">The sequence shown here is derived from an EMBL/GenBank/DDBJ whole genome shotgun (WGS) entry which is preliminary data.</text>
</comment>
<dbReference type="SUPFAM" id="SSF51197">
    <property type="entry name" value="Clavaminate synthase-like"/>
    <property type="match status" value="1"/>
</dbReference>
<gene>
    <name evidence="3" type="ORF">CFB84_37985</name>
</gene>
<dbReference type="OrthoDB" id="9796766at2"/>
<sequence>MSIRKLPNTSSPSEIATVLREDGVVCVQNFATPETLNGLKQDLMPLLEQTSAGDDAYFHGDKTRRLSRLFSRTDHAASIAMNPLFLETSRDILQANPPKVWFGDQRTEVTPDIQIGATQIIQIWPGQGGQPIHRDDTVYLWRHPTFQRETTVNVMVALTEFTHENGATRVIPGSHKWDDERMPKTEETVSAEMSAGDALLWLGSTYHGGGENVADAPRTGIVMPYILSVLRQEENQYLSIPIEKVKSFPEELQELLGWSMGKTYAGWIELDGRIVPPIELLRQERFREVGLIPDAE</sequence>
<dbReference type="InterPro" id="IPR008775">
    <property type="entry name" value="Phytyl_CoA_dOase-like"/>
</dbReference>
<keyword evidence="3" id="KW-0560">Oxidoreductase</keyword>
<dbReference type="GO" id="GO:0016706">
    <property type="term" value="F:2-oxoglutarate-dependent dioxygenase activity"/>
    <property type="evidence" value="ECO:0007669"/>
    <property type="project" value="UniProtKB-ARBA"/>
</dbReference>
<dbReference type="Gene3D" id="2.60.120.620">
    <property type="entry name" value="q2cbj1_9rhob like domain"/>
    <property type="match status" value="1"/>
</dbReference>
<name>A0A228HTR7_9BURK</name>
<evidence type="ECO:0000313" key="4">
    <source>
        <dbReference type="Proteomes" id="UP000214600"/>
    </source>
</evidence>
<dbReference type="PANTHER" id="PTHR20883:SF15">
    <property type="entry name" value="PHYTANOYL-COA DIOXYGENASE DOMAIN-CONTAINING PROTEIN 1"/>
    <property type="match status" value="1"/>
</dbReference>
<dbReference type="Proteomes" id="UP000214600">
    <property type="component" value="Unassembled WGS sequence"/>
</dbReference>
<dbReference type="AlphaFoldDB" id="A0A228HTR7"/>
<evidence type="ECO:0000313" key="3">
    <source>
        <dbReference type="EMBL" id="OXI33527.1"/>
    </source>
</evidence>
<protein>
    <submittedName>
        <fullName evidence="3">Phytanoyl-CoA dioxygenase</fullName>
    </submittedName>
</protein>
<dbReference type="GO" id="GO:0005506">
    <property type="term" value="F:iron ion binding"/>
    <property type="evidence" value="ECO:0007669"/>
    <property type="project" value="UniProtKB-ARBA"/>
</dbReference>